<proteinExistence type="inferred from homology"/>
<dbReference type="Pfam" id="PF05016">
    <property type="entry name" value="ParE_toxin"/>
    <property type="match status" value="1"/>
</dbReference>
<dbReference type="EMBL" id="QHLZ01000008">
    <property type="protein sequence ID" value="PXA64783.1"/>
    <property type="molecule type" value="Genomic_DNA"/>
</dbReference>
<evidence type="ECO:0000313" key="4">
    <source>
        <dbReference type="Proteomes" id="UP000246303"/>
    </source>
</evidence>
<reference evidence="3 4" key="1">
    <citation type="submission" date="2018-05" db="EMBL/GenBank/DDBJ databases">
        <title>Genetic diversity of glacier-inhabiting Cryobacterium bacteria in China and description of Cryobacterium mengkeensis sp. nov. and Arthrobacter glacialis sp. nov.</title>
        <authorList>
            <person name="Liu Q."/>
            <person name="Xin Y.-H."/>
        </authorList>
    </citation>
    <scope>NUCLEOTIDE SEQUENCE [LARGE SCALE GENOMIC DNA]</scope>
    <source>
        <strain evidence="3 4">GP3</strain>
    </source>
</reference>
<organism evidence="3 4">
    <name type="scientific">Arthrobacter psychrochitiniphilus</name>
    <dbReference type="NCBI Taxonomy" id="291045"/>
    <lineage>
        <taxon>Bacteria</taxon>
        <taxon>Bacillati</taxon>
        <taxon>Actinomycetota</taxon>
        <taxon>Actinomycetes</taxon>
        <taxon>Micrococcales</taxon>
        <taxon>Micrococcaceae</taxon>
        <taxon>Arthrobacter</taxon>
    </lineage>
</organism>
<dbReference type="PANTHER" id="PTHR35601">
    <property type="entry name" value="TOXIN RELE"/>
    <property type="match status" value="1"/>
</dbReference>
<keyword evidence="2" id="KW-1277">Toxin-antitoxin system</keyword>
<evidence type="ECO:0000256" key="2">
    <source>
        <dbReference type="ARBA" id="ARBA00022649"/>
    </source>
</evidence>
<keyword evidence="4" id="KW-1185">Reference proteome</keyword>
<sequence>MSWEVELAPDAAKWFRKADLQNARRIRAALRAITTLENPRDRGKALTGGMSGLWRYRVGDSRIVCDLQDARLVILVIDVDHRSSIYG</sequence>
<protein>
    <submittedName>
        <fullName evidence="3">Type II toxin-antitoxin system mRNA interferase toxin, RelE/StbE family</fullName>
    </submittedName>
</protein>
<dbReference type="SUPFAM" id="SSF143011">
    <property type="entry name" value="RelE-like"/>
    <property type="match status" value="1"/>
</dbReference>
<dbReference type="Gene3D" id="3.30.2310.20">
    <property type="entry name" value="RelE-like"/>
    <property type="match status" value="1"/>
</dbReference>
<evidence type="ECO:0000313" key="3">
    <source>
        <dbReference type="EMBL" id="PXA64783.1"/>
    </source>
</evidence>
<comment type="caution">
    <text evidence="3">The sequence shown here is derived from an EMBL/GenBank/DDBJ whole genome shotgun (WGS) entry which is preliminary data.</text>
</comment>
<dbReference type="PANTHER" id="PTHR35601:SF1">
    <property type="entry name" value="TOXIN RELE"/>
    <property type="match status" value="1"/>
</dbReference>
<dbReference type="Proteomes" id="UP000246303">
    <property type="component" value="Unassembled WGS sequence"/>
</dbReference>
<dbReference type="InterPro" id="IPR035093">
    <property type="entry name" value="RelE/ParE_toxin_dom_sf"/>
</dbReference>
<comment type="similarity">
    <text evidence="1">Belongs to the RelE toxin family.</text>
</comment>
<gene>
    <name evidence="3" type="ORF">CVS29_13280</name>
</gene>
<name>A0A2V3DP79_9MICC</name>
<dbReference type="RefSeq" id="WP_110106811.1">
    <property type="nucleotide sequence ID" value="NZ_JACBZZ010000001.1"/>
</dbReference>
<dbReference type="InterPro" id="IPR007712">
    <property type="entry name" value="RelE/ParE_toxin"/>
</dbReference>
<dbReference type="OrthoDB" id="5326046at2"/>
<accession>A0A2V3DP79</accession>
<evidence type="ECO:0000256" key="1">
    <source>
        <dbReference type="ARBA" id="ARBA00006226"/>
    </source>
</evidence>
<dbReference type="AlphaFoldDB" id="A0A2V3DP79"/>